<dbReference type="GeneID" id="39981100"/>
<name>A0A1X0PA04_9TRYP</name>
<organism evidence="1 2">
    <name type="scientific">Trypanosoma theileri</name>
    <dbReference type="NCBI Taxonomy" id="67003"/>
    <lineage>
        <taxon>Eukaryota</taxon>
        <taxon>Discoba</taxon>
        <taxon>Euglenozoa</taxon>
        <taxon>Kinetoplastea</taxon>
        <taxon>Metakinetoplastina</taxon>
        <taxon>Trypanosomatida</taxon>
        <taxon>Trypanosomatidae</taxon>
        <taxon>Trypanosoma</taxon>
    </lineage>
</organism>
<dbReference type="VEuPathDB" id="TriTrypDB:TM35_000016390"/>
<dbReference type="InterPro" id="IPR016024">
    <property type="entry name" value="ARM-type_fold"/>
</dbReference>
<proteinExistence type="predicted"/>
<dbReference type="Proteomes" id="UP000192257">
    <property type="component" value="Unassembled WGS sequence"/>
</dbReference>
<protein>
    <submittedName>
        <fullName evidence="1">Uncharacterized protein</fullName>
    </submittedName>
</protein>
<dbReference type="RefSeq" id="XP_028887828.1">
    <property type="nucleotide sequence ID" value="XM_029021320.1"/>
</dbReference>
<comment type="caution">
    <text evidence="1">The sequence shown here is derived from an EMBL/GenBank/DDBJ whole genome shotgun (WGS) entry which is preliminary data.</text>
</comment>
<evidence type="ECO:0000313" key="1">
    <source>
        <dbReference type="EMBL" id="ORC93762.1"/>
    </source>
</evidence>
<dbReference type="SUPFAM" id="SSF48371">
    <property type="entry name" value="ARM repeat"/>
    <property type="match status" value="1"/>
</dbReference>
<evidence type="ECO:0000313" key="2">
    <source>
        <dbReference type="Proteomes" id="UP000192257"/>
    </source>
</evidence>
<dbReference type="OrthoDB" id="245809at2759"/>
<sequence length="2058" mass="237912">MSSEGDNNTSIPDLEELYNLSGTIVDDPSLLNHNIRKICALLGTQHHEKADQMLGMMILLHSTRMVSTSWTVLLQCLRESLEIQVQLSLIRQFANIVNRIIVSQRSNAFRVFAKEVLNLLDSLDFVVTNHSFLLNFRVILESLGSYGEKHLSQAILDKLLQHIIYCERTEVRRAAALLAAELIANTPHCGTFSNMLDTIEMKSDVLGSCITLDACLPLLIDQAKKLSLNPTLYQTVLHAKTCINKWMLSLLVEDPIRHLIIPVIVSCYEKVKLFDPLWLLPSYDKIFKKVIMTLSQQEIKTILISPLLNLLQFLKPQEEHEIEVIWHLTSHKDPMIRYSSLCCLSTRVHIMKYNLAKDLLTRTINLHEKYMTIKCGYTVSGLLVFITALSLTTYQKDSKKFLKVLRSHFDLTNPLNSIPSVQIEVLYLIEKLPDFCMRSFSFVLQSLLETDSRLRKTAFTVLIKWCEEFVLDSVMFTIPYFRGTDFIEGTFSTRLKFQKKEKSWLYQSQNLVFLILYLLEKLQFEIGNSSRERYQIIQSICEGLLNLTSLTICNYSLSNRLLEETFYRAFIALKDLLLSTETFPFDIYISVISTTFSCLRKCKSENCFDIFVHKELFDYIWSVIYLCCKAIDQVSVPHLHEEHSIYLMRKELSEDFKKMILSSAYSRLTNIRNYRDAHIFHLIEQLTELFIELIHFGNCSTIFIFQMSQLYPYILSCFDILVASNPIVSLKVCRSLFELLFCNNVISDESIQYETETKFDYTGFLSLTVKILTKSLAFDLLFIGDELFKFIKLLIQRDKVIANKKYYLALDTNFSLVRRMFSIVTDKNYYNVVRGVTIVEPILGILELLLSSPYVSLVKEIGGRNECLKVLTIIDETSKELQSDKFKNCRDIVLHMLVFYSENDNEDILQMLTNCSNLFKQKWENSEDFLSEFYKFCEYILLCDSIDSILDLLLQQEESIASAICLCILDPFYIYRLVEFILKTECETFILELVLVIISNIEDDVNVKDAHLVVNESILGLNDDLIAHIVDAFRWGWVECEESLIVVQIITDTRYNFSLRRAFYDAAKRTFLHFPSYFMENSDFLYVALSSFPQVIPTRFTEEIQKIPFLRLFCETIGFRNMNLLNFNLERESIDISSKTKKEEFFTLISGLPFFTSGLSESPTLFLKFLGTKSVTIRELLECIHPKHVESLISTMGEYGLLNLLEFVDIIELTKLCIRGNLTSLHFNSVTIYSLLKRILEILSIESENMELDVYLRYSSMFLLVLVAPDKDHGWDKILNNEDLTDEFIPFKMLLLSIINKCLELSLIDIKSIVRYVVSIFIHSSSNINHGIFESILWLVVKCCIYSVWEVIIGEEICQTYDLSCLKFLCKLNQTVGFPSQLMEEMHARYTPQLLSFGNSRQLDGDEQRFIFWIITSLLLHTIISEERHSKPKTHMSLTDILYQYDDFPLELMSSESTSRIKFIFNDSLFSTYAQIPILSSQRHWNIHTIGYLLPLCGRYTPLKEVSKKISASLIHLYLHVISSVITEALKFPTYCISDVFFSLMTLSAGNIYLLRHSQAYEGTVASNILSILFVWYRDYAASFIDNAYIQCNVLRFHVGLLPYFGMSPLLFDVLDTVACTTIMLSLFTTGDEKINGYMDPISILSKIIKMDIFSYMGALTAMIIMSGASTHKEVEPVAFLLSRRFFDDLESTSWGCLSFNFGILQMIRSACSILSLLPDDHLSIKICEALWNGVLSKTYGRRIQHYTYYTLQCIGHVTTVGQTQWRTLRALLSGKPNYKEQDKPTLILGVELKNNVMEDLKGLNTFIAPIREVPLLFQFSPYALQLQKERNKLFIIETSASLILRSAYSDIQREELDYNSIQVMTYLNTIHDTPSYTNGIALIIVSELLSKIFEQEDALFLALNKFDFTISSKRLLLYEFHKMSERVIKENKQEESRWDVIADATRLLFEASLGKECIELSSWWWLICVMLNSFLGIKEPEFSRLITIILTQPLSIFTEKTLAINITSYLLEIMDCKSRLRFFFRELKELCVDRSSKKLLTNSVTDIITTLLQSIPP</sequence>
<keyword evidence="2" id="KW-1185">Reference proteome</keyword>
<gene>
    <name evidence="1" type="ORF">TM35_000016390</name>
</gene>
<accession>A0A1X0PA04</accession>
<dbReference type="EMBL" id="NBCO01000001">
    <property type="protein sequence ID" value="ORC93762.1"/>
    <property type="molecule type" value="Genomic_DNA"/>
</dbReference>
<reference evidence="1 2" key="1">
    <citation type="submission" date="2017-03" db="EMBL/GenBank/DDBJ databases">
        <title>An alternative strategy for trypanosome survival in the mammalian bloodstream revealed through genome and transcriptome analysis of the ubiquitous bovine parasite Trypanosoma (Megatrypanum) theileri.</title>
        <authorList>
            <person name="Kelly S."/>
            <person name="Ivens A."/>
            <person name="Mott A."/>
            <person name="O'Neill E."/>
            <person name="Emms D."/>
            <person name="Macleod O."/>
            <person name="Voorheis P."/>
            <person name="Matthews J."/>
            <person name="Matthews K."/>
            <person name="Carrington M."/>
        </authorList>
    </citation>
    <scope>NUCLEOTIDE SEQUENCE [LARGE SCALE GENOMIC DNA]</scope>
    <source>
        <strain evidence="1">Edinburgh</strain>
    </source>
</reference>